<name>A0A0A9HF94_ARUDO</name>
<organism evidence="1">
    <name type="scientific">Arundo donax</name>
    <name type="common">Giant reed</name>
    <name type="synonym">Donax arundinaceus</name>
    <dbReference type="NCBI Taxonomy" id="35708"/>
    <lineage>
        <taxon>Eukaryota</taxon>
        <taxon>Viridiplantae</taxon>
        <taxon>Streptophyta</taxon>
        <taxon>Embryophyta</taxon>
        <taxon>Tracheophyta</taxon>
        <taxon>Spermatophyta</taxon>
        <taxon>Magnoliopsida</taxon>
        <taxon>Liliopsida</taxon>
        <taxon>Poales</taxon>
        <taxon>Poaceae</taxon>
        <taxon>PACMAD clade</taxon>
        <taxon>Arundinoideae</taxon>
        <taxon>Arundineae</taxon>
        <taxon>Arundo</taxon>
    </lineage>
</organism>
<proteinExistence type="predicted"/>
<reference evidence="1" key="2">
    <citation type="journal article" date="2015" name="Data Brief">
        <title>Shoot transcriptome of the giant reed, Arundo donax.</title>
        <authorList>
            <person name="Barrero R.A."/>
            <person name="Guerrero F.D."/>
            <person name="Moolhuijzen P."/>
            <person name="Goolsby J.A."/>
            <person name="Tidwell J."/>
            <person name="Bellgard S.E."/>
            <person name="Bellgard M.I."/>
        </authorList>
    </citation>
    <scope>NUCLEOTIDE SEQUENCE</scope>
    <source>
        <tissue evidence="1">Shoot tissue taken approximately 20 cm above the soil surface</tissue>
    </source>
</reference>
<dbReference type="EMBL" id="GBRH01162046">
    <property type="protein sequence ID" value="JAE35850.1"/>
    <property type="molecule type" value="Transcribed_RNA"/>
</dbReference>
<dbReference type="AlphaFoldDB" id="A0A0A9HF94"/>
<protein>
    <submittedName>
        <fullName evidence="1">Uncharacterized protein</fullName>
    </submittedName>
</protein>
<reference evidence="1" key="1">
    <citation type="submission" date="2014-09" db="EMBL/GenBank/DDBJ databases">
        <authorList>
            <person name="Magalhaes I.L.F."/>
            <person name="Oliveira U."/>
            <person name="Santos F.R."/>
            <person name="Vidigal T.H.D.A."/>
            <person name="Brescovit A.D."/>
            <person name="Santos A.J."/>
        </authorList>
    </citation>
    <scope>NUCLEOTIDE SEQUENCE</scope>
    <source>
        <tissue evidence="1">Shoot tissue taken approximately 20 cm above the soil surface</tissue>
    </source>
</reference>
<sequence length="35" mass="3998">MESKELLQNLVQSLSEYIIVPIIALDFASTCFPFH</sequence>
<accession>A0A0A9HF94</accession>
<evidence type="ECO:0000313" key="1">
    <source>
        <dbReference type="EMBL" id="JAE35850.1"/>
    </source>
</evidence>